<evidence type="ECO:0000313" key="2">
    <source>
        <dbReference type="EMBL" id="BCU71098.1"/>
    </source>
</evidence>
<proteinExistence type="predicted"/>
<keyword evidence="1" id="KW-1133">Transmembrane helix</keyword>
<dbReference type="AlphaFoldDB" id="A0A8D5ZGN2"/>
<dbReference type="GeneID" id="66164121"/>
<evidence type="ECO:0000256" key="1">
    <source>
        <dbReference type="SAM" id="Phobius"/>
    </source>
</evidence>
<organism evidence="2 3">
    <name type="scientific">Stygiolobus caldivivus</name>
    <dbReference type="NCBI Taxonomy" id="2824673"/>
    <lineage>
        <taxon>Archaea</taxon>
        <taxon>Thermoproteota</taxon>
        <taxon>Thermoprotei</taxon>
        <taxon>Sulfolobales</taxon>
        <taxon>Sulfolobaceae</taxon>
        <taxon>Stygiolobus</taxon>
    </lineage>
</organism>
<dbReference type="KEGG" id="csty:KN1_23950"/>
<reference evidence="2 3" key="1">
    <citation type="submission" date="2021-04" db="EMBL/GenBank/DDBJ databases">
        <title>Complete genome sequence of Stygiolobus sp. KN-1.</title>
        <authorList>
            <person name="Nakamura K."/>
            <person name="Sakai H."/>
            <person name="Kurosawa N."/>
        </authorList>
    </citation>
    <scope>NUCLEOTIDE SEQUENCE [LARGE SCALE GENOMIC DNA]</scope>
    <source>
        <strain evidence="2 3">KN-1</strain>
    </source>
</reference>
<keyword evidence="1" id="KW-0812">Transmembrane</keyword>
<feature type="transmembrane region" description="Helical" evidence="1">
    <location>
        <begin position="7"/>
        <end position="27"/>
    </location>
</feature>
<evidence type="ECO:0000313" key="3">
    <source>
        <dbReference type="Proteomes" id="UP000825123"/>
    </source>
</evidence>
<dbReference type="EMBL" id="AP024597">
    <property type="protein sequence ID" value="BCU71098.1"/>
    <property type="molecule type" value="Genomic_DNA"/>
</dbReference>
<dbReference type="RefSeq" id="WP_221287855.1">
    <property type="nucleotide sequence ID" value="NZ_AP024597.1"/>
</dbReference>
<protein>
    <submittedName>
        <fullName evidence="2">Uncharacterized protein</fullName>
    </submittedName>
</protein>
<keyword evidence="1" id="KW-0472">Membrane</keyword>
<keyword evidence="3" id="KW-1185">Reference proteome</keyword>
<gene>
    <name evidence="2" type="ORF">KN1_23950</name>
</gene>
<dbReference type="Proteomes" id="UP000825123">
    <property type="component" value="Chromosome"/>
</dbReference>
<accession>A0A8D5ZGN2</accession>
<name>A0A8D5ZGN2_9CREN</name>
<sequence>MIKKNNTALIILMVIVVSLGLYLHYLFTPVFMGIVSTSNGTIRYFWVQTQVPSFVIRTYLNGSPVSARIFVLINQPNNVIFYKKYIGSLIQIPFSAISKYVEAWRGWSNTNTSLLVFVSLNDSVTAMEIPYNPSWVLNNEPIKIEVKINMTPKVIKVANLTKIEQQLKKVRDNLKIKTSYIYCPYCHDNKSYNYIVDSTEKSLYTCGVPPLTGLVAINATYFYNFSVPLSWVTVSNDVNSYSEYNHIILSSELEGTVSWYAISTLLPYYLGPSYSTNVNWNTEIVRNMSTLSKLDNPTLYTYYNATIAVITYELFTPPRGPPKYDTVFEILSVKNQIGNAVETSNGFTCVIYNNLNSSNGKEYVLLPIGNGTVTYYYNLVPYMNMSLNFVKYGYANWNGGSIHVSGNVSESEQAIYFSANYLTTYITNDQVGAIAFDGIDLLLTALVPEIGVLADLGITVVLDIVNYVLLGSYTVVENYFINTQVTITVPYGGSGQLYVSFSNYTTGIETPLDGFILNYSSYYKG</sequence>